<dbReference type="InterPro" id="IPR036217">
    <property type="entry name" value="MethylDNA_cys_MeTrfase_DNAb"/>
</dbReference>
<comment type="similarity">
    <text evidence="2">Belongs to the MGMT family.</text>
</comment>
<evidence type="ECO:0000256" key="3">
    <source>
        <dbReference type="ARBA" id="ARBA00011918"/>
    </source>
</evidence>
<dbReference type="FunFam" id="1.10.10.10:FF:000214">
    <property type="entry name" value="Methylated-DNA--protein-cysteine methyltransferase"/>
    <property type="match status" value="1"/>
</dbReference>
<dbReference type="RefSeq" id="WP_013840684.1">
    <property type="nucleotide sequence ID" value="NC_015589.1"/>
</dbReference>
<evidence type="ECO:0000256" key="7">
    <source>
        <dbReference type="ARBA" id="ARBA00023204"/>
    </source>
</evidence>
<keyword evidence="11" id="KW-1185">Reference proteome</keyword>
<evidence type="ECO:0000256" key="1">
    <source>
        <dbReference type="ARBA" id="ARBA00001286"/>
    </source>
</evidence>
<dbReference type="Gene3D" id="3.30.160.70">
    <property type="entry name" value="Methylated DNA-protein cysteine methyltransferase domain"/>
    <property type="match status" value="1"/>
</dbReference>
<evidence type="ECO:0000256" key="5">
    <source>
        <dbReference type="ARBA" id="ARBA00022679"/>
    </source>
</evidence>
<keyword evidence="4 10" id="KW-0489">Methyltransferase</keyword>
<dbReference type="Gene3D" id="1.10.10.10">
    <property type="entry name" value="Winged helix-like DNA-binding domain superfamily/Winged helix DNA-binding domain"/>
    <property type="match status" value="1"/>
</dbReference>
<proteinExistence type="inferred from homology"/>
<organism evidence="10 11">
    <name type="scientific">Desulforamulus ruminis (strain ATCC 23193 / DSM 2154 / NCIMB 8452 / DL)</name>
    <name type="common">Desulfotomaculum ruminis</name>
    <dbReference type="NCBI Taxonomy" id="696281"/>
    <lineage>
        <taxon>Bacteria</taxon>
        <taxon>Bacillati</taxon>
        <taxon>Bacillota</taxon>
        <taxon>Clostridia</taxon>
        <taxon>Eubacteriales</taxon>
        <taxon>Peptococcaceae</taxon>
        <taxon>Desulforamulus</taxon>
    </lineage>
</organism>
<reference evidence="10 11" key="2">
    <citation type="journal article" date="2012" name="Stand. Genomic Sci.">
        <title>Complete genome sequence of the sulfate-reducing firmicute Desulfotomaculum ruminis type strain (DL(T)).</title>
        <authorList>
            <person name="Spring S."/>
            <person name="Visser M."/>
            <person name="Lu M."/>
            <person name="Copeland A."/>
            <person name="Lapidus A."/>
            <person name="Lucas S."/>
            <person name="Cheng J.F."/>
            <person name="Han C."/>
            <person name="Tapia R."/>
            <person name="Goodwin L.A."/>
            <person name="Pitluck S."/>
            <person name="Ivanova N."/>
            <person name="Land M."/>
            <person name="Hauser L."/>
            <person name="Larimer F."/>
            <person name="Rohde M."/>
            <person name="Goker M."/>
            <person name="Detter J.C."/>
            <person name="Kyrpides N.C."/>
            <person name="Woyke T."/>
            <person name="Schaap P.J."/>
            <person name="Plugge C.M."/>
            <person name="Muyzer G."/>
            <person name="Kuever J."/>
            <person name="Pereira I.A."/>
            <person name="Parshina S.N."/>
            <person name="Bernier-Latmani R."/>
            <person name="Stams A.J."/>
            <person name="Klenk H.P."/>
        </authorList>
    </citation>
    <scope>NUCLEOTIDE SEQUENCE [LARGE SCALE GENOMIC DNA]</scope>
    <source>
        <strain evidence="11">ATCC 23193 / DSM 2154 / NCIB 8452 / DL</strain>
    </source>
</reference>
<dbReference type="PANTHER" id="PTHR10815">
    <property type="entry name" value="METHYLATED-DNA--PROTEIN-CYSTEINE METHYLTRANSFERASE"/>
    <property type="match status" value="1"/>
</dbReference>
<dbReference type="HOGENOM" id="CLU_000445_52_2_9"/>
<dbReference type="GO" id="GO:0006281">
    <property type="term" value="P:DNA repair"/>
    <property type="evidence" value="ECO:0007669"/>
    <property type="project" value="UniProtKB-KW"/>
</dbReference>
<dbReference type="Proteomes" id="UP000009234">
    <property type="component" value="Chromosome"/>
</dbReference>
<dbReference type="eggNOG" id="COG0350">
    <property type="taxonomic scope" value="Bacteria"/>
</dbReference>
<dbReference type="KEGG" id="dru:Desru_0625"/>
<dbReference type="CDD" id="cd06445">
    <property type="entry name" value="ATase"/>
    <property type="match status" value="1"/>
</dbReference>
<dbReference type="EMBL" id="CP002780">
    <property type="protein sequence ID" value="AEG58910.1"/>
    <property type="molecule type" value="Genomic_DNA"/>
</dbReference>
<dbReference type="STRING" id="696281.Desru_0625"/>
<dbReference type="InterPro" id="IPR036631">
    <property type="entry name" value="MGMT_N_sf"/>
</dbReference>
<dbReference type="GO" id="GO:0003908">
    <property type="term" value="F:methylated-DNA-[protein]-cysteine S-methyltransferase activity"/>
    <property type="evidence" value="ECO:0007669"/>
    <property type="project" value="UniProtKB-EC"/>
</dbReference>
<comment type="catalytic activity">
    <reaction evidence="8">
        <text>a 6-O-methyl-2'-deoxyguanosine in DNA + L-cysteinyl-[protein] = S-methyl-L-cysteinyl-[protein] + a 2'-deoxyguanosine in DNA</text>
        <dbReference type="Rhea" id="RHEA:24000"/>
        <dbReference type="Rhea" id="RHEA-COMP:10131"/>
        <dbReference type="Rhea" id="RHEA-COMP:10132"/>
        <dbReference type="Rhea" id="RHEA-COMP:11367"/>
        <dbReference type="Rhea" id="RHEA-COMP:11368"/>
        <dbReference type="ChEBI" id="CHEBI:29950"/>
        <dbReference type="ChEBI" id="CHEBI:82612"/>
        <dbReference type="ChEBI" id="CHEBI:85445"/>
        <dbReference type="ChEBI" id="CHEBI:85448"/>
        <dbReference type="EC" id="2.1.1.63"/>
    </reaction>
</comment>
<dbReference type="AlphaFoldDB" id="F6DT93"/>
<dbReference type="NCBIfam" id="TIGR00589">
    <property type="entry name" value="ogt"/>
    <property type="match status" value="1"/>
</dbReference>
<dbReference type="InterPro" id="IPR014048">
    <property type="entry name" value="MethylDNA_cys_MeTrfase_DNA-bd"/>
</dbReference>
<reference evidence="11" key="1">
    <citation type="submission" date="2011-05" db="EMBL/GenBank/DDBJ databases">
        <title>Complete sequence of Desulfotomaculum ruminis DSM 2154.</title>
        <authorList>
            <person name="Lucas S."/>
            <person name="Copeland A."/>
            <person name="Lapidus A."/>
            <person name="Cheng J.-F."/>
            <person name="Goodwin L."/>
            <person name="Pitluck S."/>
            <person name="Lu M."/>
            <person name="Detter J.C."/>
            <person name="Han C."/>
            <person name="Tapia R."/>
            <person name="Land M."/>
            <person name="Hauser L."/>
            <person name="Kyrpides N."/>
            <person name="Ivanova N."/>
            <person name="Mikhailova N."/>
            <person name="Pagani I."/>
            <person name="Stams A.J.M."/>
            <person name="Plugge C.M."/>
            <person name="Muyzer G."/>
            <person name="Kuever J."/>
            <person name="Parshina S.N."/>
            <person name="Ivanova A.E."/>
            <person name="Nazina T.N."/>
            <person name="Brambilla E."/>
            <person name="Spring S."/>
            <person name="Klenk H.-P."/>
            <person name="Woyke T."/>
        </authorList>
    </citation>
    <scope>NUCLEOTIDE SEQUENCE [LARGE SCALE GENOMIC DNA]</scope>
    <source>
        <strain evidence="11">ATCC 23193 / DSM 2154 / NCIB 8452 / DL</strain>
    </source>
</reference>
<dbReference type="SUPFAM" id="SSF53155">
    <property type="entry name" value="Methylated DNA-protein cysteine methyltransferase domain"/>
    <property type="match status" value="1"/>
</dbReference>
<dbReference type="GO" id="GO:0032259">
    <property type="term" value="P:methylation"/>
    <property type="evidence" value="ECO:0007669"/>
    <property type="project" value="UniProtKB-KW"/>
</dbReference>
<dbReference type="InterPro" id="IPR036388">
    <property type="entry name" value="WH-like_DNA-bd_sf"/>
</dbReference>
<evidence type="ECO:0000256" key="4">
    <source>
        <dbReference type="ARBA" id="ARBA00022603"/>
    </source>
</evidence>
<evidence type="ECO:0000256" key="8">
    <source>
        <dbReference type="ARBA" id="ARBA00049348"/>
    </source>
</evidence>
<dbReference type="EC" id="2.1.1.63" evidence="3"/>
<keyword evidence="5 10" id="KW-0808">Transferase</keyword>
<comment type="catalytic activity">
    <reaction evidence="1">
        <text>a 4-O-methyl-thymidine in DNA + L-cysteinyl-[protein] = a thymidine in DNA + S-methyl-L-cysteinyl-[protein]</text>
        <dbReference type="Rhea" id="RHEA:53428"/>
        <dbReference type="Rhea" id="RHEA-COMP:10131"/>
        <dbReference type="Rhea" id="RHEA-COMP:10132"/>
        <dbReference type="Rhea" id="RHEA-COMP:13555"/>
        <dbReference type="Rhea" id="RHEA-COMP:13556"/>
        <dbReference type="ChEBI" id="CHEBI:29950"/>
        <dbReference type="ChEBI" id="CHEBI:82612"/>
        <dbReference type="ChEBI" id="CHEBI:137386"/>
        <dbReference type="ChEBI" id="CHEBI:137387"/>
        <dbReference type="EC" id="2.1.1.63"/>
    </reaction>
</comment>
<dbReference type="Pfam" id="PF01035">
    <property type="entry name" value="DNA_binding_1"/>
    <property type="match status" value="1"/>
</dbReference>
<protein>
    <recommendedName>
        <fullName evidence="3">methylated-DNA--[protein]-cysteine S-methyltransferase</fullName>
        <ecNumber evidence="3">2.1.1.63</ecNumber>
    </recommendedName>
</protein>
<evidence type="ECO:0000259" key="9">
    <source>
        <dbReference type="Pfam" id="PF01035"/>
    </source>
</evidence>
<dbReference type="PROSITE" id="PS00374">
    <property type="entry name" value="MGMT"/>
    <property type="match status" value="1"/>
</dbReference>
<evidence type="ECO:0000256" key="2">
    <source>
        <dbReference type="ARBA" id="ARBA00008711"/>
    </source>
</evidence>
<accession>F6DT93</accession>
<gene>
    <name evidence="10" type="ordered locus">Desru_0625</name>
</gene>
<keyword evidence="6" id="KW-0227">DNA damage</keyword>
<evidence type="ECO:0000256" key="6">
    <source>
        <dbReference type="ARBA" id="ARBA00022763"/>
    </source>
</evidence>
<evidence type="ECO:0000313" key="10">
    <source>
        <dbReference type="EMBL" id="AEG58910.1"/>
    </source>
</evidence>
<dbReference type="PANTHER" id="PTHR10815:SF13">
    <property type="entry name" value="METHYLATED-DNA--PROTEIN-CYSTEINE METHYLTRANSFERASE"/>
    <property type="match status" value="1"/>
</dbReference>
<evidence type="ECO:0000313" key="11">
    <source>
        <dbReference type="Proteomes" id="UP000009234"/>
    </source>
</evidence>
<feature type="domain" description="Methylated-DNA-[protein]-cysteine S-methyltransferase DNA binding" evidence="9">
    <location>
        <begin position="90"/>
        <end position="169"/>
    </location>
</feature>
<sequence>MRLQIIHTSAGLTAAAWAKGKLLGLTLPHENLESAADTLKGYLKLPLRGMLPLLEQTDPCQQRLVRDLERYFSGEAISFDVPLDWDRVTPFQQRVLKVVAEIPYGRSLSYGEVAKMAGCPRGARAVGGAVGANPWVLVVPCHRVLAYGHGLGGFGCGLAWKEKLLQLEKISYQK</sequence>
<dbReference type="InterPro" id="IPR001497">
    <property type="entry name" value="MethylDNA_cys_MeTrfase_AS"/>
</dbReference>
<keyword evidence="7" id="KW-0234">DNA repair</keyword>
<name>F6DT93_DESRL</name>
<dbReference type="OrthoDB" id="9789813at2"/>
<dbReference type="SUPFAM" id="SSF46767">
    <property type="entry name" value="Methylated DNA-protein cysteine methyltransferase, C-terminal domain"/>
    <property type="match status" value="1"/>
</dbReference>